<evidence type="ECO:0000256" key="1">
    <source>
        <dbReference type="ARBA" id="ARBA00004651"/>
    </source>
</evidence>
<evidence type="ECO:0000256" key="5">
    <source>
        <dbReference type="ARBA" id="ARBA00022989"/>
    </source>
</evidence>
<evidence type="ECO:0000256" key="6">
    <source>
        <dbReference type="ARBA" id="ARBA00023053"/>
    </source>
</evidence>
<feature type="binding site" evidence="12">
    <location>
        <position position="81"/>
    </location>
    <ligand>
        <name>Na(+)</name>
        <dbReference type="ChEBI" id="CHEBI:29101"/>
        <note>structural</note>
    </ligand>
</feature>
<feature type="binding site" evidence="12">
    <location>
        <position position="78"/>
    </location>
    <ligand>
        <name>Na(+)</name>
        <dbReference type="ChEBI" id="CHEBI:29101"/>
        <note>structural</note>
    </ligand>
</feature>
<name>A0ABT3NW14_9PROT</name>
<evidence type="ECO:0000313" key="13">
    <source>
        <dbReference type="EMBL" id="MCW8086335.1"/>
    </source>
</evidence>
<keyword evidence="3" id="KW-0997">Cell inner membrane</keyword>
<keyword evidence="12" id="KW-0813">Transport</keyword>
<keyword evidence="6 12" id="KW-0915">Sodium</keyword>
<organism evidence="13 14">
    <name type="scientific">Sabulicella glaciei</name>
    <dbReference type="NCBI Taxonomy" id="2984948"/>
    <lineage>
        <taxon>Bacteria</taxon>
        <taxon>Pseudomonadati</taxon>
        <taxon>Pseudomonadota</taxon>
        <taxon>Alphaproteobacteria</taxon>
        <taxon>Acetobacterales</taxon>
        <taxon>Acetobacteraceae</taxon>
        <taxon>Sabulicella</taxon>
    </lineage>
</organism>
<keyword evidence="12" id="KW-0479">Metal-binding</keyword>
<keyword evidence="4 12" id="KW-0812">Transmembrane</keyword>
<dbReference type="Pfam" id="PF02537">
    <property type="entry name" value="CRCB"/>
    <property type="match status" value="1"/>
</dbReference>
<dbReference type="EMBL" id="JAPFQI010000008">
    <property type="protein sequence ID" value="MCW8086335.1"/>
    <property type="molecule type" value="Genomic_DNA"/>
</dbReference>
<proteinExistence type="inferred from homology"/>
<dbReference type="Proteomes" id="UP001526430">
    <property type="component" value="Unassembled WGS sequence"/>
</dbReference>
<keyword evidence="9 12" id="KW-0407">Ion channel</keyword>
<protein>
    <recommendedName>
        <fullName evidence="12">Fluoride-specific ion channel FluC</fullName>
    </recommendedName>
</protein>
<comment type="subcellular location">
    <subcellularLocation>
        <location evidence="1 12">Cell membrane</location>
        <topology evidence="1 12">Multi-pass membrane protein</topology>
    </subcellularLocation>
</comment>
<feature type="transmembrane region" description="Helical" evidence="12">
    <location>
        <begin position="106"/>
        <end position="127"/>
    </location>
</feature>
<evidence type="ECO:0000313" key="14">
    <source>
        <dbReference type="Proteomes" id="UP001526430"/>
    </source>
</evidence>
<evidence type="ECO:0000256" key="11">
    <source>
        <dbReference type="ARBA" id="ARBA00035585"/>
    </source>
</evidence>
<feature type="transmembrane region" description="Helical" evidence="12">
    <location>
        <begin position="38"/>
        <end position="57"/>
    </location>
</feature>
<dbReference type="InterPro" id="IPR003691">
    <property type="entry name" value="FluC"/>
</dbReference>
<dbReference type="RefSeq" id="WP_301590352.1">
    <property type="nucleotide sequence ID" value="NZ_JAPFQI010000008.1"/>
</dbReference>
<keyword evidence="5 12" id="KW-1133">Transmembrane helix</keyword>
<accession>A0ABT3NW14</accession>
<comment type="activity regulation">
    <text evidence="12">Na(+) is not transported, but it plays an essential structural role and its presence is essential for fluoride channel function.</text>
</comment>
<comment type="caution">
    <text evidence="13">The sequence shown here is derived from an EMBL/GenBank/DDBJ whole genome shotgun (WGS) entry which is preliminary data.</text>
</comment>
<dbReference type="HAMAP" id="MF_00454">
    <property type="entry name" value="FluC"/>
    <property type="match status" value="1"/>
</dbReference>
<dbReference type="PANTHER" id="PTHR28259:SF1">
    <property type="entry name" value="FLUORIDE EXPORT PROTEIN 1-RELATED"/>
    <property type="match status" value="1"/>
</dbReference>
<comment type="similarity">
    <text evidence="10 12">Belongs to the fluoride channel Fluc/FEX (TC 1.A.43) family.</text>
</comment>
<keyword evidence="7 12" id="KW-0406">Ion transport</keyword>
<evidence type="ECO:0000256" key="7">
    <source>
        <dbReference type="ARBA" id="ARBA00023065"/>
    </source>
</evidence>
<keyword evidence="2 12" id="KW-1003">Cell membrane</keyword>
<evidence type="ECO:0000256" key="8">
    <source>
        <dbReference type="ARBA" id="ARBA00023136"/>
    </source>
</evidence>
<sequence>MTEAALVMAGGAAGACLRFWLIAAVTRRAGDGFPWGTLAVNVSGSFAIGLASVLPFASSQGMDGAALAWLAIVTGGLGSYTTVSSFSLNTLALLHLGAHGRAFANIAASAGLCLGALLAGQFLGGWLR</sequence>
<evidence type="ECO:0000256" key="12">
    <source>
        <dbReference type="HAMAP-Rule" id="MF_00454"/>
    </source>
</evidence>
<evidence type="ECO:0000256" key="2">
    <source>
        <dbReference type="ARBA" id="ARBA00022475"/>
    </source>
</evidence>
<evidence type="ECO:0000256" key="3">
    <source>
        <dbReference type="ARBA" id="ARBA00022519"/>
    </source>
</evidence>
<comment type="catalytic activity">
    <reaction evidence="11">
        <text>fluoride(in) = fluoride(out)</text>
        <dbReference type="Rhea" id="RHEA:76159"/>
        <dbReference type="ChEBI" id="CHEBI:17051"/>
    </reaction>
    <physiologicalReaction direction="left-to-right" evidence="11">
        <dbReference type="Rhea" id="RHEA:76160"/>
    </physiologicalReaction>
</comment>
<evidence type="ECO:0000256" key="9">
    <source>
        <dbReference type="ARBA" id="ARBA00023303"/>
    </source>
</evidence>
<keyword evidence="8 12" id="KW-0472">Membrane</keyword>
<keyword evidence="14" id="KW-1185">Reference proteome</keyword>
<comment type="function">
    <text evidence="12">Fluoride-specific ion channel. Important for reducing fluoride concentration in the cell, thus reducing its toxicity.</text>
</comment>
<gene>
    <name evidence="12" type="primary">fluC</name>
    <name evidence="12" type="synonym">crcB</name>
    <name evidence="13" type="ORF">OF850_11900</name>
</gene>
<feature type="transmembrane region" description="Helical" evidence="12">
    <location>
        <begin position="69"/>
        <end position="94"/>
    </location>
</feature>
<reference evidence="13 14" key="1">
    <citation type="submission" date="2022-10" db="EMBL/GenBank/DDBJ databases">
        <title>Roseococcus glaciei nov., sp. nov., isolated from glacier.</title>
        <authorList>
            <person name="Liu Q."/>
            <person name="Xin Y.-H."/>
        </authorList>
    </citation>
    <scope>NUCLEOTIDE SEQUENCE [LARGE SCALE GENOMIC DNA]</scope>
    <source>
        <strain evidence="13 14">MDT2-1-1</strain>
    </source>
</reference>
<evidence type="ECO:0000256" key="10">
    <source>
        <dbReference type="ARBA" id="ARBA00035120"/>
    </source>
</evidence>
<dbReference type="PANTHER" id="PTHR28259">
    <property type="entry name" value="FLUORIDE EXPORT PROTEIN 1-RELATED"/>
    <property type="match status" value="1"/>
</dbReference>
<feature type="transmembrane region" description="Helical" evidence="12">
    <location>
        <begin position="6"/>
        <end position="26"/>
    </location>
</feature>
<evidence type="ECO:0000256" key="4">
    <source>
        <dbReference type="ARBA" id="ARBA00022692"/>
    </source>
</evidence>